<dbReference type="InterPro" id="IPR005467">
    <property type="entry name" value="His_kinase_dom"/>
</dbReference>
<keyword evidence="3" id="KW-0597">Phosphoprotein</keyword>
<dbReference type="PANTHER" id="PTHR43065:SF50">
    <property type="entry name" value="HISTIDINE KINASE"/>
    <property type="match status" value="1"/>
</dbReference>
<dbReference type="SMART" id="SM00387">
    <property type="entry name" value="HATPase_c"/>
    <property type="match status" value="1"/>
</dbReference>
<dbReference type="GO" id="GO:0004673">
    <property type="term" value="F:protein histidine kinase activity"/>
    <property type="evidence" value="ECO:0007669"/>
    <property type="project" value="UniProtKB-EC"/>
</dbReference>
<dbReference type="SUPFAM" id="SSF52172">
    <property type="entry name" value="CheY-like"/>
    <property type="match status" value="1"/>
</dbReference>
<dbReference type="PROSITE" id="PS50110">
    <property type="entry name" value="RESPONSE_REGULATORY"/>
    <property type="match status" value="1"/>
</dbReference>
<dbReference type="SUPFAM" id="SSF55874">
    <property type="entry name" value="ATPase domain of HSP90 chaperone/DNA topoisomerase II/histidine kinase"/>
    <property type="match status" value="1"/>
</dbReference>
<feature type="domain" description="Response regulatory" evidence="5">
    <location>
        <begin position="9"/>
        <end position="161"/>
    </location>
</feature>
<evidence type="ECO:0000256" key="1">
    <source>
        <dbReference type="ARBA" id="ARBA00000085"/>
    </source>
</evidence>
<evidence type="ECO:0000313" key="6">
    <source>
        <dbReference type="EMBL" id="MTW03570.1"/>
    </source>
</evidence>
<gene>
    <name evidence="6" type="ORF">GM668_15910</name>
</gene>
<name>A0A6L6Q1Q9_9BURK</name>
<sequence>MIKLAPNLRVLVIDDMPSIHDDFRKILCPAPSARSEMAALEMALFDDAPPAPAASSAPAQYDVAFALQGQDGVTQADEALTAGRPFALAFVDMRMPPGWDGIETIERLWRLDPQLQVVICTAYSDYSWTEVLRRLDARDRLLVLKKPFDSIEVSQLACTLTAKWNLSQRAALQMSGLEDEVLQRTSELRRTNAALESQVVERKHLENQMVQQDKLASLGQLTTGIAHELSGPMEYVYANLATLAEYFNAMQAMLIAYGKECGEMLESPAQQRLAKLYDRLELDFLQDDVPALMDHSRIGLERVRAIVQDLTDFSRVNTSEPWQWSDLHRGIDATLNLAASELRPHADIVKEYGELPEIECQPSHLNLAIMHLLVNAAQAMGRERGVIHIRTGRSGHGLVWLEVADNGNGIPLDVQQRIFEPFYTTKLKGTGLGLSIASGVIQRHGGNMEVHSSPGAGSTFRILLPVRQPFRTG</sequence>
<evidence type="ECO:0000256" key="3">
    <source>
        <dbReference type="PROSITE-ProRule" id="PRU00169"/>
    </source>
</evidence>
<evidence type="ECO:0000313" key="7">
    <source>
        <dbReference type="Proteomes" id="UP000484015"/>
    </source>
</evidence>
<dbReference type="Gene3D" id="1.10.287.130">
    <property type="match status" value="1"/>
</dbReference>
<evidence type="ECO:0000256" key="2">
    <source>
        <dbReference type="ARBA" id="ARBA00012438"/>
    </source>
</evidence>
<organism evidence="6 7">
    <name type="scientific">Pseudoduganella ginsengisoli</name>
    <dbReference type="NCBI Taxonomy" id="1462440"/>
    <lineage>
        <taxon>Bacteria</taxon>
        <taxon>Pseudomonadati</taxon>
        <taxon>Pseudomonadota</taxon>
        <taxon>Betaproteobacteria</taxon>
        <taxon>Burkholderiales</taxon>
        <taxon>Oxalobacteraceae</taxon>
        <taxon>Telluria group</taxon>
        <taxon>Pseudoduganella</taxon>
    </lineage>
</organism>
<dbReference type="InterPro" id="IPR004358">
    <property type="entry name" value="Sig_transdc_His_kin-like_C"/>
</dbReference>
<dbReference type="Pfam" id="PF00072">
    <property type="entry name" value="Response_reg"/>
    <property type="match status" value="1"/>
</dbReference>
<feature type="domain" description="Histidine kinase" evidence="4">
    <location>
        <begin position="224"/>
        <end position="468"/>
    </location>
</feature>
<accession>A0A6L6Q1Q9</accession>
<comment type="caution">
    <text evidence="6">The sequence shown here is derived from an EMBL/GenBank/DDBJ whole genome shotgun (WGS) entry which is preliminary data.</text>
</comment>
<dbReference type="PROSITE" id="PS50109">
    <property type="entry name" value="HIS_KIN"/>
    <property type="match status" value="1"/>
</dbReference>
<dbReference type="EC" id="2.7.13.3" evidence="2"/>
<keyword evidence="7" id="KW-1185">Reference proteome</keyword>
<evidence type="ECO:0000259" key="4">
    <source>
        <dbReference type="PROSITE" id="PS50109"/>
    </source>
</evidence>
<dbReference type="InterPro" id="IPR036890">
    <property type="entry name" value="HATPase_C_sf"/>
</dbReference>
<dbReference type="Proteomes" id="UP000484015">
    <property type="component" value="Unassembled WGS sequence"/>
</dbReference>
<dbReference type="PRINTS" id="PR00344">
    <property type="entry name" value="BCTRLSENSOR"/>
</dbReference>
<dbReference type="GO" id="GO:0000160">
    <property type="term" value="P:phosphorelay signal transduction system"/>
    <property type="evidence" value="ECO:0007669"/>
    <property type="project" value="InterPro"/>
</dbReference>
<dbReference type="InterPro" id="IPR011006">
    <property type="entry name" value="CheY-like_superfamily"/>
</dbReference>
<dbReference type="OrthoDB" id="224978at2"/>
<dbReference type="InterPro" id="IPR001789">
    <property type="entry name" value="Sig_transdc_resp-reg_receiver"/>
</dbReference>
<comment type="catalytic activity">
    <reaction evidence="1">
        <text>ATP + protein L-histidine = ADP + protein N-phospho-L-histidine.</text>
        <dbReference type="EC" id="2.7.13.3"/>
    </reaction>
</comment>
<feature type="modified residue" description="4-aspartylphosphate" evidence="3">
    <location>
        <position position="92"/>
    </location>
</feature>
<dbReference type="Gene3D" id="3.30.565.10">
    <property type="entry name" value="Histidine kinase-like ATPase, C-terminal domain"/>
    <property type="match status" value="1"/>
</dbReference>
<dbReference type="AlphaFoldDB" id="A0A6L6Q1Q9"/>
<dbReference type="Pfam" id="PF02518">
    <property type="entry name" value="HATPase_c"/>
    <property type="match status" value="1"/>
</dbReference>
<dbReference type="Gene3D" id="3.40.50.2300">
    <property type="match status" value="1"/>
</dbReference>
<proteinExistence type="predicted"/>
<protein>
    <recommendedName>
        <fullName evidence="2">histidine kinase</fullName>
        <ecNumber evidence="2">2.7.13.3</ecNumber>
    </recommendedName>
</protein>
<dbReference type="InterPro" id="IPR003594">
    <property type="entry name" value="HATPase_dom"/>
</dbReference>
<evidence type="ECO:0000259" key="5">
    <source>
        <dbReference type="PROSITE" id="PS50110"/>
    </source>
</evidence>
<reference evidence="6 7" key="1">
    <citation type="submission" date="2019-11" db="EMBL/GenBank/DDBJ databases">
        <title>Type strains purchased from KCTC, JCM and DSMZ.</title>
        <authorList>
            <person name="Lu H."/>
        </authorList>
    </citation>
    <scope>NUCLEOTIDE SEQUENCE [LARGE SCALE GENOMIC DNA]</scope>
    <source>
        <strain evidence="6 7">KCTC 42409</strain>
    </source>
</reference>
<dbReference type="PANTHER" id="PTHR43065">
    <property type="entry name" value="SENSOR HISTIDINE KINASE"/>
    <property type="match status" value="1"/>
</dbReference>
<dbReference type="RefSeq" id="WP_155439944.1">
    <property type="nucleotide sequence ID" value="NZ_WNLA01000010.1"/>
</dbReference>
<dbReference type="EMBL" id="WNLA01000010">
    <property type="protein sequence ID" value="MTW03570.1"/>
    <property type="molecule type" value="Genomic_DNA"/>
</dbReference>